<comment type="subcellular location">
    <subcellularLocation>
        <location evidence="1">Cell membrane</location>
        <topology evidence="1">Multi-pass membrane protein</topology>
    </subcellularLocation>
</comment>
<evidence type="ECO:0000256" key="3">
    <source>
        <dbReference type="ARBA" id="ARBA00022475"/>
    </source>
</evidence>
<dbReference type="InterPro" id="IPR023408">
    <property type="entry name" value="MscS_beta-dom_sf"/>
</dbReference>
<evidence type="ECO:0000256" key="5">
    <source>
        <dbReference type="ARBA" id="ARBA00022989"/>
    </source>
</evidence>
<keyword evidence="6 7" id="KW-0472">Membrane</keyword>
<proteinExistence type="inferred from homology"/>
<dbReference type="Gene3D" id="3.30.70.100">
    <property type="match status" value="1"/>
</dbReference>
<evidence type="ECO:0000259" key="9">
    <source>
        <dbReference type="Pfam" id="PF21082"/>
    </source>
</evidence>
<dbReference type="SUPFAM" id="SSF50182">
    <property type="entry name" value="Sm-like ribonucleoproteins"/>
    <property type="match status" value="1"/>
</dbReference>
<evidence type="ECO:0000259" key="8">
    <source>
        <dbReference type="Pfam" id="PF00924"/>
    </source>
</evidence>
<evidence type="ECO:0000256" key="6">
    <source>
        <dbReference type="ARBA" id="ARBA00023136"/>
    </source>
</evidence>
<dbReference type="EMBL" id="JAQQKX010000003">
    <property type="protein sequence ID" value="MDC7682696.1"/>
    <property type="molecule type" value="Genomic_DNA"/>
</dbReference>
<evidence type="ECO:0000313" key="10">
    <source>
        <dbReference type="EMBL" id="MDC7682696.1"/>
    </source>
</evidence>
<dbReference type="InterPro" id="IPR052702">
    <property type="entry name" value="MscS-like_channel"/>
</dbReference>
<dbReference type="InterPro" id="IPR006685">
    <property type="entry name" value="MscS_channel_2nd"/>
</dbReference>
<dbReference type="SUPFAM" id="SSF82861">
    <property type="entry name" value="Mechanosensitive channel protein MscS (YggB), transmembrane region"/>
    <property type="match status" value="1"/>
</dbReference>
<evidence type="ECO:0000313" key="11">
    <source>
        <dbReference type="Proteomes" id="UP001214854"/>
    </source>
</evidence>
<reference evidence="10 11" key="1">
    <citation type="submission" date="2023-01" db="EMBL/GenBank/DDBJ databases">
        <title>Novel species of the genus Asticcacaulis isolated from rivers.</title>
        <authorList>
            <person name="Lu H."/>
        </authorList>
    </citation>
    <scope>NUCLEOTIDE SEQUENCE [LARGE SCALE GENOMIC DNA]</scope>
    <source>
        <strain evidence="10 11">BYS171W</strain>
    </source>
</reference>
<comment type="caution">
    <text evidence="10">The sequence shown here is derived from an EMBL/GenBank/DDBJ whole genome shotgun (WGS) entry which is preliminary data.</text>
</comment>
<keyword evidence="5 7" id="KW-1133">Transmembrane helix</keyword>
<evidence type="ECO:0000256" key="1">
    <source>
        <dbReference type="ARBA" id="ARBA00004651"/>
    </source>
</evidence>
<evidence type="ECO:0000256" key="7">
    <source>
        <dbReference type="SAM" id="Phobius"/>
    </source>
</evidence>
<keyword evidence="4 7" id="KW-0812">Transmembrane</keyword>
<gene>
    <name evidence="10" type="ORF">PQU92_05375</name>
</gene>
<dbReference type="Proteomes" id="UP001214854">
    <property type="component" value="Unassembled WGS sequence"/>
</dbReference>
<feature type="domain" description="Mechanosensitive ion channel MscS C-terminal" evidence="9">
    <location>
        <begin position="197"/>
        <end position="279"/>
    </location>
</feature>
<dbReference type="PANTHER" id="PTHR30347">
    <property type="entry name" value="POTASSIUM CHANNEL RELATED"/>
    <property type="match status" value="1"/>
</dbReference>
<dbReference type="RefSeq" id="WP_272747180.1">
    <property type="nucleotide sequence ID" value="NZ_JAQQKX010000003.1"/>
</dbReference>
<dbReference type="PANTHER" id="PTHR30347:SF1">
    <property type="entry name" value="MECHANOSENSITIVE CHANNEL MSCK"/>
    <property type="match status" value="1"/>
</dbReference>
<keyword evidence="11" id="KW-1185">Reference proteome</keyword>
<dbReference type="InterPro" id="IPR011066">
    <property type="entry name" value="MscS_channel_C_sf"/>
</dbReference>
<dbReference type="InterPro" id="IPR049278">
    <property type="entry name" value="MS_channel_C"/>
</dbReference>
<dbReference type="SUPFAM" id="SSF82689">
    <property type="entry name" value="Mechanosensitive channel protein MscS (YggB), C-terminal domain"/>
    <property type="match status" value="1"/>
</dbReference>
<dbReference type="Gene3D" id="2.30.30.60">
    <property type="match status" value="1"/>
</dbReference>
<dbReference type="Pfam" id="PF00924">
    <property type="entry name" value="MS_channel_2nd"/>
    <property type="match status" value="1"/>
</dbReference>
<keyword evidence="3" id="KW-1003">Cell membrane</keyword>
<feature type="domain" description="Mechanosensitive ion channel MscS" evidence="8">
    <location>
        <begin position="122"/>
        <end position="187"/>
    </location>
</feature>
<organism evidence="10 11">
    <name type="scientific">Asticcacaulis aquaticus</name>
    <dbReference type="NCBI Taxonomy" id="2984212"/>
    <lineage>
        <taxon>Bacteria</taxon>
        <taxon>Pseudomonadati</taxon>
        <taxon>Pseudomonadota</taxon>
        <taxon>Alphaproteobacteria</taxon>
        <taxon>Caulobacterales</taxon>
        <taxon>Caulobacteraceae</taxon>
        <taxon>Asticcacaulis</taxon>
    </lineage>
</organism>
<evidence type="ECO:0000256" key="2">
    <source>
        <dbReference type="ARBA" id="ARBA00008017"/>
    </source>
</evidence>
<feature type="transmembrane region" description="Helical" evidence="7">
    <location>
        <begin position="80"/>
        <end position="99"/>
    </location>
</feature>
<dbReference type="InterPro" id="IPR011014">
    <property type="entry name" value="MscS_channel_TM-2"/>
</dbReference>
<dbReference type="Gene3D" id="1.10.287.1260">
    <property type="match status" value="1"/>
</dbReference>
<feature type="transmembrane region" description="Helical" evidence="7">
    <location>
        <begin position="105"/>
        <end position="133"/>
    </location>
</feature>
<comment type="similarity">
    <text evidence="2">Belongs to the MscS (TC 1.A.23) family.</text>
</comment>
<evidence type="ECO:0000256" key="4">
    <source>
        <dbReference type="ARBA" id="ARBA00022692"/>
    </source>
</evidence>
<accession>A0ABT5HRJ4</accession>
<dbReference type="Pfam" id="PF21082">
    <property type="entry name" value="MS_channel_3rd"/>
    <property type="match status" value="1"/>
</dbReference>
<name>A0ABT5HRJ4_9CAUL</name>
<feature type="transmembrane region" description="Helical" evidence="7">
    <location>
        <begin position="38"/>
        <end position="59"/>
    </location>
</feature>
<dbReference type="InterPro" id="IPR010920">
    <property type="entry name" value="LSM_dom_sf"/>
</dbReference>
<sequence length="303" mass="33216">MSAYASVIVLPDRVDKALQSLDRFSVPFGKYNISILDALNFVVVTVAVYVAARLIYWVASRVIGRVPGLDGSQKHLMQKFAAVAVVVVAGLIGVDMLGIDLTTLAVFSGAFGLAIGFGMQKTLGNLIAGLILLMDRSIKPGDVVAVADTFGVIGKIGVRAVSVLTRDGKEHLIPNELLMTQPLENWSYSDRNVRLHIQVGVSYKSDLDLAQKLMLEACAANPRVLKSPEPRVWLMAFGENRIEHDIRVWIDDPELGVYSVKSDILNHLWRSFKAHGIEIALPQREVYVKEYPLPEGEGGPKGR</sequence>
<protein>
    <submittedName>
        <fullName evidence="10">Mechanosensitive ion channel</fullName>
    </submittedName>
</protein>